<feature type="compositionally biased region" description="Basic and acidic residues" evidence="1">
    <location>
        <begin position="354"/>
        <end position="363"/>
    </location>
</feature>
<evidence type="ECO:0000259" key="2">
    <source>
        <dbReference type="PROSITE" id="PS50904"/>
    </source>
</evidence>
<protein>
    <recommendedName>
        <fullName evidence="2">PRELI/MSF1 domain-containing protein</fullName>
    </recommendedName>
</protein>
<name>A0ABN9XN03_9DINO</name>
<dbReference type="Proteomes" id="UP001189429">
    <property type="component" value="Unassembled WGS sequence"/>
</dbReference>
<dbReference type="Pfam" id="PF04707">
    <property type="entry name" value="PRELI"/>
    <property type="match status" value="1"/>
</dbReference>
<comment type="caution">
    <text evidence="3">The sequence shown here is derived from an EMBL/GenBank/DDBJ whole genome shotgun (WGS) entry which is preliminary data.</text>
</comment>
<keyword evidence="4" id="KW-1185">Reference proteome</keyword>
<evidence type="ECO:0000313" key="4">
    <source>
        <dbReference type="Proteomes" id="UP001189429"/>
    </source>
</evidence>
<dbReference type="PROSITE" id="PS50904">
    <property type="entry name" value="PRELI_MSF1"/>
    <property type="match status" value="1"/>
</dbReference>
<proteinExistence type="predicted"/>
<organism evidence="3 4">
    <name type="scientific">Prorocentrum cordatum</name>
    <dbReference type="NCBI Taxonomy" id="2364126"/>
    <lineage>
        <taxon>Eukaryota</taxon>
        <taxon>Sar</taxon>
        <taxon>Alveolata</taxon>
        <taxon>Dinophyceae</taxon>
        <taxon>Prorocentrales</taxon>
        <taxon>Prorocentraceae</taxon>
        <taxon>Prorocentrum</taxon>
    </lineage>
</organism>
<dbReference type="InterPro" id="IPR037365">
    <property type="entry name" value="Slowmo/Ups"/>
</dbReference>
<evidence type="ECO:0000313" key="3">
    <source>
        <dbReference type="EMBL" id="CAK0899896.1"/>
    </source>
</evidence>
<sequence>MAETGAASPPHREEDALSTKASPLYSNQHLLHHDWGAVTSAWLQKFPDPNLPQVTAVDTVERYICETEQTMRLQRVFHCTFKIPKLVERVLGKKVSVICVEDSHWDLKRRRLVVYGRNETWQHRIQINEMCCFTEVAPGQTLYTQSATVSYRSGVISGLLMPVVNELCAGVCQKNAQKGTLALSERAAKEEAILKGTAAPGVGQAPTVLALDSITGGRIYCSRWSSPWRSWVPLLHAGALIPARPRARKTGVRHLLATELPRGAVVLSLLGLVPADGCNALVLLLQHLLLLLLQLLLNEEEDPRPPPPPPSPPRALRGSAPGGAARRVRLCSRGAPPGAPPCPRRGRASGHAGVRGEKYSREP</sequence>
<gene>
    <name evidence="3" type="ORF">PCOR1329_LOCUS77318</name>
</gene>
<evidence type="ECO:0000256" key="1">
    <source>
        <dbReference type="SAM" id="MobiDB-lite"/>
    </source>
</evidence>
<reference evidence="3" key="1">
    <citation type="submission" date="2023-10" db="EMBL/GenBank/DDBJ databases">
        <authorList>
            <person name="Chen Y."/>
            <person name="Shah S."/>
            <person name="Dougan E. K."/>
            <person name="Thang M."/>
            <person name="Chan C."/>
        </authorList>
    </citation>
    <scope>NUCLEOTIDE SEQUENCE [LARGE SCALE GENOMIC DNA]</scope>
</reference>
<feature type="domain" description="PRELI/MSF1" evidence="2">
    <location>
        <begin position="22"/>
        <end position="195"/>
    </location>
</feature>
<feature type="region of interest" description="Disordered" evidence="1">
    <location>
        <begin position="300"/>
        <end position="363"/>
    </location>
</feature>
<dbReference type="PANTHER" id="PTHR11158">
    <property type="entry name" value="MSF1/PX19 RELATED"/>
    <property type="match status" value="1"/>
</dbReference>
<dbReference type="InterPro" id="IPR006797">
    <property type="entry name" value="PRELI/MSF1_dom"/>
</dbReference>
<dbReference type="EMBL" id="CAUYUJ010020691">
    <property type="protein sequence ID" value="CAK0899896.1"/>
    <property type="molecule type" value="Genomic_DNA"/>
</dbReference>
<accession>A0ABN9XN03</accession>